<evidence type="ECO:0008006" key="4">
    <source>
        <dbReference type="Google" id="ProtNLM"/>
    </source>
</evidence>
<feature type="transmembrane region" description="Helical" evidence="1">
    <location>
        <begin position="7"/>
        <end position="27"/>
    </location>
</feature>
<dbReference type="RefSeq" id="WP_377502604.1">
    <property type="nucleotide sequence ID" value="NZ_JBHMDO010000054.1"/>
</dbReference>
<name>A0ABV5L315_9BACL</name>
<organism evidence="2 3">
    <name type="scientific">Paenibacillus aurantiacus</name>
    <dbReference type="NCBI Taxonomy" id="1936118"/>
    <lineage>
        <taxon>Bacteria</taxon>
        <taxon>Bacillati</taxon>
        <taxon>Bacillota</taxon>
        <taxon>Bacilli</taxon>
        <taxon>Bacillales</taxon>
        <taxon>Paenibacillaceae</taxon>
        <taxon>Paenibacillus</taxon>
    </lineage>
</organism>
<keyword evidence="1" id="KW-0472">Membrane</keyword>
<keyword evidence="1" id="KW-1133">Transmembrane helix</keyword>
<evidence type="ECO:0000313" key="2">
    <source>
        <dbReference type="EMBL" id="MFB9330828.1"/>
    </source>
</evidence>
<feature type="transmembrane region" description="Helical" evidence="1">
    <location>
        <begin position="58"/>
        <end position="79"/>
    </location>
</feature>
<evidence type="ECO:0000313" key="3">
    <source>
        <dbReference type="Proteomes" id="UP001589747"/>
    </source>
</evidence>
<dbReference type="Proteomes" id="UP001589747">
    <property type="component" value="Unassembled WGS sequence"/>
</dbReference>
<keyword evidence="3" id="KW-1185">Reference proteome</keyword>
<dbReference type="EMBL" id="JBHMDO010000054">
    <property type="protein sequence ID" value="MFB9330828.1"/>
    <property type="molecule type" value="Genomic_DNA"/>
</dbReference>
<feature type="transmembrane region" description="Helical" evidence="1">
    <location>
        <begin position="100"/>
        <end position="118"/>
    </location>
</feature>
<sequence>MKHSRSVYIPAVIVAVASLALILYGFLGVTHQGPPQLGSTAGGPPAGMRRGEEGSEGLFKTLGTIAVWCGAVSYAWLRLKRKRRSPSPLVKTLVKLFDRLHQLGGYAAIVLVAAHGIYFLTQSVLKDDTYTGIAAFALLLFLGIYGFLIRRVKNKHMRRIHFLLATAFAVASFIHAGGSAIIAALSTIVFWGLIWLIERTASSSERTA</sequence>
<proteinExistence type="predicted"/>
<comment type="caution">
    <text evidence="2">The sequence shown here is derived from an EMBL/GenBank/DDBJ whole genome shotgun (WGS) entry which is preliminary data.</text>
</comment>
<accession>A0ABV5L315</accession>
<protein>
    <recommendedName>
        <fullName evidence="4">Ferric oxidoreductase domain-containing protein</fullName>
    </recommendedName>
</protein>
<feature type="transmembrane region" description="Helical" evidence="1">
    <location>
        <begin position="161"/>
        <end position="194"/>
    </location>
</feature>
<evidence type="ECO:0000256" key="1">
    <source>
        <dbReference type="SAM" id="Phobius"/>
    </source>
</evidence>
<feature type="transmembrane region" description="Helical" evidence="1">
    <location>
        <begin position="130"/>
        <end position="149"/>
    </location>
</feature>
<gene>
    <name evidence="2" type="ORF">ACFFSY_33220</name>
</gene>
<reference evidence="2 3" key="1">
    <citation type="submission" date="2024-09" db="EMBL/GenBank/DDBJ databases">
        <authorList>
            <person name="Sun Q."/>
            <person name="Mori K."/>
        </authorList>
    </citation>
    <scope>NUCLEOTIDE SEQUENCE [LARGE SCALE GENOMIC DNA]</scope>
    <source>
        <strain evidence="2 3">TISTR 2452</strain>
    </source>
</reference>
<keyword evidence="1" id="KW-0812">Transmembrane</keyword>